<comment type="caution">
    <text evidence="1">The sequence shown here is derived from an EMBL/GenBank/DDBJ whole genome shotgun (WGS) entry which is preliminary data.</text>
</comment>
<evidence type="ECO:0000313" key="1">
    <source>
        <dbReference type="EMBL" id="PVU75393.1"/>
    </source>
</evidence>
<evidence type="ECO:0008006" key="3">
    <source>
        <dbReference type="Google" id="ProtNLM"/>
    </source>
</evidence>
<gene>
    <name evidence="1" type="ORF">DDW13_05015</name>
</gene>
<name>A0A2T9X5M5_9CREN</name>
<accession>A0A2T9X5M5</accession>
<dbReference type="AlphaFoldDB" id="A0A2T9X5M5"/>
<organism evidence="1 2">
    <name type="scientific">Acidianus hospitalis</name>
    <dbReference type="NCBI Taxonomy" id="563177"/>
    <lineage>
        <taxon>Archaea</taxon>
        <taxon>Thermoproteota</taxon>
        <taxon>Thermoprotei</taxon>
        <taxon>Sulfolobales</taxon>
        <taxon>Sulfolobaceae</taxon>
        <taxon>Acidianus</taxon>
    </lineage>
</organism>
<reference evidence="1 2" key="1">
    <citation type="journal article" date="2015" name="Appl. Environ. Microbiol.">
        <title>Nanoarchaeota, Their Sulfolobales Host, and Nanoarchaeota Virus Distribution across Yellowstone National Park Hot Springs.</title>
        <authorList>
            <person name="Munson-McGee J.H."/>
            <person name="Field E.K."/>
            <person name="Bateson M."/>
            <person name="Rooney C."/>
            <person name="Stepanauskas R."/>
            <person name="Young M.J."/>
        </authorList>
    </citation>
    <scope>NUCLEOTIDE SEQUENCE [LARGE SCALE GENOMIC DNA]</scope>
    <source>
        <strain evidence="1">SCGC AC-742_N10</strain>
    </source>
</reference>
<dbReference type="Proteomes" id="UP000245638">
    <property type="component" value="Unassembled WGS sequence"/>
</dbReference>
<sequence>MNVKVVEAISEIGRNLFPSETVDALQGKVDKNELIKLRLDNAKFYLSQAKEINSPVIVSELLHKSLTEGFKALKDYFGIQKELKDSIPILSDILGNWIDEFWDLSLKLHYDGYIMEVIDMEDLRVYENKVSEFIQNCEIVVSY</sequence>
<evidence type="ECO:0000313" key="2">
    <source>
        <dbReference type="Proteomes" id="UP000245638"/>
    </source>
</evidence>
<dbReference type="EMBL" id="QEFD01000145">
    <property type="protein sequence ID" value="PVU75393.1"/>
    <property type="molecule type" value="Genomic_DNA"/>
</dbReference>
<proteinExistence type="predicted"/>
<protein>
    <recommendedName>
        <fullName evidence="3">PaREP1 family protein</fullName>
    </recommendedName>
</protein>